<dbReference type="HOGENOM" id="CLU_029563_0_0_1"/>
<protein>
    <submittedName>
        <fullName evidence="1">Uncharacterized protein</fullName>
    </submittedName>
</protein>
<gene>
    <name evidence="1" type="primary">TBLA0E01190</name>
    <name evidence="1" type="ORF">TBLA_0E01190</name>
</gene>
<evidence type="ECO:0000313" key="2">
    <source>
        <dbReference type="Proteomes" id="UP000002866"/>
    </source>
</evidence>
<dbReference type="eggNOG" id="ENOG502RYC2">
    <property type="taxonomic scope" value="Eukaryota"/>
</dbReference>
<keyword evidence="2" id="KW-1185">Reference proteome</keyword>
<dbReference type="FunCoup" id="I2H476">
    <property type="interactions" value="81"/>
</dbReference>
<dbReference type="InParanoid" id="I2H476"/>
<dbReference type="GeneID" id="14496171"/>
<dbReference type="OrthoDB" id="4069973at2759"/>
<dbReference type="EMBL" id="HE806320">
    <property type="protein sequence ID" value="CCH61178.1"/>
    <property type="molecule type" value="Genomic_DNA"/>
</dbReference>
<dbReference type="RefSeq" id="XP_004180697.1">
    <property type="nucleotide sequence ID" value="XM_004180649.1"/>
</dbReference>
<sequence length="725" mass="85418">MTLGASNYWTALFFSVLRRKPRDLALTFQNNMPYVRSNTLRELDKRKGIYTRKQIPQDTLTLYNNIDRLHLSSLRELLYLDMKKEQTIWNFRVLMGINGYFKKPKKRNKHSRPGYVAHYRHFKELFMNPIVRSYTLLDIAKDFPATSQNSPVPFDVPFNYNNTVKVKFTNHEKRTIPNVLWPNRVFSNACRGIGVTPALFKSLELNELKNEDLQYVMNPIIDAKIKVYQVPFVPTGYDAIGLFPQYDNTHYDFFANVLKSPSSLLPTNIMKFDNNPYQLISKSIVPIKPMKGQDFRDYDTFFRVFDNFKNLWSIRKLFYETRNLGQSPLPNLAYVDRTCPGDIARNVILSGNYLTSQIVREFSKYYLYYNAFVRMGLFISDYYSIICRHFNQNESHEPRFLQDTLTKKIQVVNPKKAYKESDIDAYGSYIKKGANVNQKNVEYTSVPRNSKKQHIKVDMKPIPYSPIDLYMLDQLNKLESIPMPDTSEEIGDIKVQFDKLISDLQLYASLIVCTAKKNSSLGLNDIERAPFLSNQIRVLNSVFKESKWTKIFYPNVFKYIDLALPKDLQSIYILDEPKNLKDSPEKHQQLLDEGKMYFQIMEHILLLEHGIYKDKFVRCKPITIKHKEIFTNWKIILELKEIINPENIFFIKFCTKFPFTITPDISNTKDTEKFICVDRTVINEKMTVYLYKKSNEYVPRKSTEVINDVIERFHRRSPPNKNQFY</sequence>
<organism evidence="1 2">
    <name type="scientific">Henningerozyma blattae (strain ATCC 34711 / CBS 6284 / DSM 70876 / NBRC 10599 / NRRL Y-10934 / UCD 77-7)</name>
    <name type="common">Yeast</name>
    <name type="synonym">Tetrapisispora blattae</name>
    <dbReference type="NCBI Taxonomy" id="1071380"/>
    <lineage>
        <taxon>Eukaryota</taxon>
        <taxon>Fungi</taxon>
        <taxon>Dikarya</taxon>
        <taxon>Ascomycota</taxon>
        <taxon>Saccharomycotina</taxon>
        <taxon>Saccharomycetes</taxon>
        <taxon>Saccharomycetales</taxon>
        <taxon>Saccharomycetaceae</taxon>
        <taxon>Henningerozyma</taxon>
    </lineage>
</organism>
<name>I2H476_HENB6</name>
<accession>I2H476</accession>
<evidence type="ECO:0000313" key="1">
    <source>
        <dbReference type="EMBL" id="CCH61178.1"/>
    </source>
</evidence>
<reference evidence="1 2" key="1">
    <citation type="journal article" date="2011" name="Proc. Natl. Acad. Sci. U.S.A.">
        <title>Evolutionary erosion of yeast sex chromosomes by mating-type switching accidents.</title>
        <authorList>
            <person name="Gordon J.L."/>
            <person name="Armisen D."/>
            <person name="Proux-Wera E."/>
            <person name="Oheigeartaigh S.S."/>
            <person name="Byrne K.P."/>
            <person name="Wolfe K.H."/>
        </authorList>
    </citation>
    <scope>NUCLEOTIDE SEQUENCE [LARGE SCALE GENOMIC DNA]</scope>
    <source>
        <strain evidence="2">ATCC 34711 / CBS 6284 / DSM 70876 / NBRC 10599 / NRRL Y-10934 / UCD 77-7</strain>
    </source>
</reference>
<dbReference type="KEGG" id="tbl:TBLA_0E01190"/>
<dbReference type="Proteomes" id="UP000002866">
    <property type="component" value="Chromosome 5"/>
</dbReference>
<dbReference type="AlphaFoldDB" id="I2H476"/>
<proteinExistence type="predicted"/>